<dbReference type="GO" id="GO:0046872">
    <property type="term" value="F:metal ion binding"/>
    <property type="evidence" value="ECO:0007669"/>
    <property type="project" value="UniProtKB-KW"/>
</dbReference>
<dbReference type="Pfam" id="PF08245">
    <property type="entry name" value="Mur_ligase_M"/>
    <property type="match status" value="1"/>
</dbReference>
<evidence type="ECO:0000259" key="7">
    <source>
        <dbReference type="Pfam" id="PF08245"/>
    </source>
</evidence>
<dbReference type="PANTHER" id="PTHR11136">
    <property type="entry name" value="FOLYLPOLYGLUTAMATE SYNTHASE-RELATED"/>
    <property type="match status" value="1"/>
</dbReference>
<dbReference type="GO" id="GO:0004326">
    <property type="term" value="F:tetrahydrofolylpolyglutamate synthase activity"/>
    <property type="evidence" value="ECO:0007669"/>
    <property type="project" value="InterPro"/>
</dbReference>
<evidence type="ECO:0000256" key="5">
    <source>
        <dbReference type="ARBA" id="ARBA00022840"/>
    </source>
</evidence>
<dbReference type="InterPro" id="IPR001645">
    <property type="entry name" value="Folylpolyglutamate_synth"/>
</dbReference>
<accession>A0A6V7QKD8</accession>
<dbReference type="NCBIfam" id="TIGR01499">
    <property type="entry name" value="folC"/>
    <property type="match status" value="1"/>
</dbReference>
<dbReference type="Gene3D" id="3.90.190.20">
    <property type="entry name" value="Mur ligase, C-terminal domain"/>
    <property type="match status" value="1"/>
</dbReference>
<keyword evidence="4" id="KW-0547">Nucleotide-binding</keyword>
<keyword evidence="2" id="KW-0436">Ligase</keyword>
<dbReference type="PANTHER" id="PTHR11136:SF0">
    <property type="entry name" value="DIHYDROFOLATE SYNTHETASE-RELATED"/>
    <property type="match status" value="1"/>
</dbReference>
<keyword evidence="5" id="KW-0067">ATP-binding</keyword>
<proteinExistence type="inferred from homology"/>
<dbReference type="PIRSF" id="PIRSF001563">
    <property type="entry name" value="Folylpolyglu_synth"/>
    <property type="match status" value="1"/>
</dbReference>
<evidence type="ECO:0000256" key="4">
    <source>
        <dbReference type="ARBA" id="ARBA00022741"/>
    </source>
</evidence>
<dbReference type="InterPro" id="IPR036565">
    <property type="entry name" value="Mur-like_cat_sf"/>
</dbReference>
<evidence type="ECO:0000256" key="2">
    <source>
        <dbReference type="ARBA" id="ARBA00022598"/>
    </source>
</evidence>
<keyword evidence="3" id="KW-0479">Metal-binding</keyword>
<feature type="domain" description="Mur ligase central" evidence="7">
    <location>
        <begin position="48"/>
        <end position="292"/>
    </location>
</feature>
<name>A0A6V7QKD8_ANACO</name>
<dbReference type="Gene3D" id="3.40.1190.10">
    <property type="entry name" value="Mur-like, catalytic domain"/>
    <property type="match status" value="1"/>
</dbReference>
<evidence type="ECO:0000256" key="1">
    <source>
        <dbReference type="ARBA" id="ARBA00008276"/>
    </source>
</evidence>
<reference evidence="8" key="1">
    <citation type="submission" date="2020-07" db="EMBL/GenBank/DDBJ databases">
        <authorList>
            <person name="Lin J."/>
        </authorList>
    </citation>
    <scope>NUCLEOTIDE SEQUENCE</scope>
</reference>
<dbReference type="SUPFAM" id="SSF53244">
    <property type="entry name" value="MurD-like peptide ligases, peptide-binding domain"/>
    <property type="match status" value="1"/>
</dbReference>
<organism evidence="8">
    <name type="scientific">Ananas comosus var. bracteatus</name>
    <name type="common">red pineapple</name>
    <dbReference type="NCBI Taxonomy" id="296719"/>
    <lineage>
        <taxon>Eukaryota</taxon>
        <taxon>Viridiplantae</taxon>
        <taxon>Streptophyta</taxon>
        <taxon>Embryophyta</taxon>
        <taxon>Tracheophyta</taxon>
        <taxon>Spermatophyta</taxon>
        <taxon>Magnoliopsida</taxon>
        <taxon>Liliopsida</taxon>
        <taxon>Poales</taxon>
        <taxon>Bromeliaceae</taxon>
        <taxon>Bromelioideae</taxon>
        <taxon>Ananas</taxon>
    </lineage>
</organism>
<dbReference type="AlphaFoldDB" id="A0A6V7QKD8"/>
<comment type="similarity">
    <text evidence="1">Belongs to the folylpolyglutamate synthase family.</text>
</comment>
<protein>
    <recommendedName>
        <fullName evidence="7">Mur ligase central domain-containing protein</fullName>
    </recommendedName>
</protein>
<dbReference type="SUPFAM" id="SSF53623">
    <property type="entry name" value="MurD-like peptide ligases, catalytic domain"/>
    <property type="match status" value="1"/>
</dbReference>
<dbReference type="InterPro" id="IPR013221">
    <property type="entry name" value="Mur_ligase_cen"/>
</dbReference>
<gene>
    <name evidence="8" type="ORF">CB5_LOCUS26516</name>
</gene>
<dbReference type="EMBL" id="LR862136">
    <property type="protein sequence ID" value="CAD1843305.1"/>
    <property type="molecule type" value="Genomic_DNA"/>
</dbReference>
<keyword evidence="6" id="KW-0460">Magnesium</keyword>
<evidence type="ECO:0000256" key="6">
    <source>
        <dbReference type="ARBA" id="ARBA00022842"/>
    </source>
</evidence>
<dbReference type="InterPro" id="IPR036615">
    <property type="entry name" value="Mur_ligase_C_dom_sf"/>
</dbReference>
<dbReference type="GO" id="GO:0008841">
    <property type="term" value="F:dihydrofolate synthase activity"/>
    <property type="evidence" value="ECO:0007669"/>
    <property type="project" value="TreeGrafter"/>
</dbReference>
<dbReference type="FunFam" id="3.40.1190.10:FF:000012">
    <property type="entry name" value="Dihydrofolate synthetase"/>
    <property type="match status" value="1"/>
</dbReference>
<dbReference type="GO" id="GO:0005524">
    <property type="term" value="F:ATP binding"/>
    <property type="evidence" value="ECO:0007669"/>
    <property type="project" value="UniProtKB-KW"/>
</dbReference>
<dbReference type="InterPro" id="IPR018109">
    <property type="entry name" value="Folylpolyglutamate_synth_CS"/>
</dbReference>
<dbReference type="PROSITE" id="PS01011">
    <property type="entry name" value="FOLYLPOLYGLU_SYNT_1"/>
    <property type="match status" value="1"/>
</dbReference>
<dbReference type="GO" id="GO:0005737">
    <property type="term" value="C:cytoplasm"/>
    <property type="evidence" value="ECO:0007669"/>
    <property type="project" value="TreeGrafter"/>
</dbReference>
<sequence>MERLRNYERIGVPRGAGTDSGDGFDLGRMRRLLRRLGDPHAQFKAVHIAGTKGKGSSAAFLSNILREGGYKVGCYTSPHLLTIRERISLGRNGDPVSAELLRDTFHGAKGVLDQSIELENGALTHFEVFTALAFLLFSQEKVDIAIIEAGLGGARDATNVIRSSELAASVLTSIGEEHLAALGGSLESVAMAKSGIIKQGRPVIIGGPLEEKIERIIKDRASVMNSSVISACDPGIRSILKCFAREDDEPRQTCDIVVDIQKDMKLSIKLHDLKLHMLGAHQLQNAVTATCTALCLSKQGWRISDASIRAGLERTKLHGRNQFLTQKEASAFGLQEVSLLVDGAHTEASAKGLSDVIRMAHPDGPLALVVAMASDKDHLAFARQLLSGRRPDIVLLIETSIAGGKSRTISASALKIYG</sequence>
<evidence type="ECO:0000256" key="3">
    <source>
        <dbReference type="ARBA" id="ARBA00022723"/>
    </source>
</evidence>
<evidence type="ECO:0000313" key="8">
    <source>
        <dbReference type="EMBL" id="CAD1843305.1"/>
    </source>
</evidence>
<dbReference type="PROSITE" id="PS01012">
    <property type="entry name" value="FOLYLPOLYGLU_SYNT_2"/>
    <property type="match status" value="1"/>
</dbReference>